<dbReference type="EMBL" id="JALJOQ010000013">
    <property type="protein sequence ID" value="KAK9810911.1"/>
    <property type="molecule type" value="Genomic_DNA"/>
</dbReference>
<sequence>MASAPQRFEINYTAEELSDLQERLKRTRLPDQQLGVEWEQGTDVTYLKDLLHYWRTKFDWKAQERWLNTHYHNYKLRLRDQTVHFAHHPSPNPKATPLLLVHGWPGSFLEFHKILPKLQSDDTKGDYHVVIPSLPGYGFSSPPPRPGFDAVQIAALFDELMGALGYRQYVAQGGDWGGMIVFLLGQKHAQHCKAVHTNFPHAVPRWWNPWHMLQALNYYVPFAKQIPLLLSRSEIQGLDTLHRNAKHETGYQHIQRTKPQTLGYGLNDSPAGLAAWIVEKFHTWSDCHGDIESKFTKDELLTNICIYWFSGTITSSMRLYRESIEQWNVHMQGFCQTPTAIAKFPKDPFVQWPRAWIEATWNAQQYTEFKSGGHFAALEEPDLLVQDMDKFFSRHLRLT</sequence>
<dbReference type="SUPFAM" id="SSF53474">
    <property type="entry name" value="alpha/beta-Hydrolases"/>
    <property type="match status" value="1"/>
</dbReference>
<keyword evidence="2" id="KW-0058">Aromatic hydrocarbons catabolism</keyword>
<comment type="caution">
    <text evidence="6">The sequence shown here is derived from an EMBL/GenBank/DDBJ whole genome shotgun (WGS) entry which is preliminary data.</text>
</comment>
<dbReference type="PANTHER" id="PTHR21661:SF35">
    <property type="entry name" value="EPOXIDE HYDROLASE"/>
    <property type="match status" value="1"/>
</dbReference>
<dbReference type="Proteomes" id="UP001465755">
    <property type="component" value="Unassembled WGS sequence"/>
</dbReference>
<dbReference type="PANTHER" id="PTHR21661">
    <property type="entry name" value="EPOXIDE HYDROLASE 1-RELATED"/>
    <property type="match status" value="1"/>
</dbReference>
<feature type="active site" description="Proton donor" evidence="4">
    <location>
        <position position="320"/>
    </location>
</feature>
<evidence type="ECO:0000256" key="1">
    <source>
        <dbReference type="ARBA" id="ARBA00010088"/>
    </source>
</evidence>
<dbReference type="Pfam" id="PF06441">
    <property type="entry name" value="EHN"/>
    <property type="match status" value="1"/>
</dbReference>
<feature type="active site" description="Proton donor" evidence="4">
    <location>
        <position position="374"/>
    </location>
</feature>
<accession>A0AAW1PC21</accession>
<organism evidence="6 7">
    <name type="scientific">Symbiochloris irregularis</name>
    <dbReference type="NCBI Taxonomy" id="706552"/>
    <lineage>
        <taxon>Eukaryota</taxon>
        <taxon>Viridiplantae</taxon>
        <taxon>Chlorophyta</taxon>
        <taxon>core chlorophytes</taxon>
        <taxon>Trebouxiophyceae</taxon>
        <taxon>Trebouxiales</taxon>
        <taxon>Trebouxiaceae</taxon>
        <taxon>Symbiochloris</taxon>
    </lineage>
</organism>
<dbReference type="PRINTS" id="PR00412">
    <property type="entry name" value="EPOXHYDRLASE"/>
</dbReference>
<dbReference type="PIRSF" id="PIRSF001112">
    <property type="entry name" value="Epoxide_hydrolase"/>
    <property type="match status" value="1"/>
</dbReference>
<evidence type="ECO:0000259" key="5">
    <source>
        <dbReference type="Pfam" id="PF06441"/>
    </source>
</evidence>
<proteinExistence type="inferred from homology"/>
<feature type="active site" description="Nucleophile" evidence="4">
    <location>
        <position position="175"/>
    </location>
</feature>
<dbReference type="InterPro" id="IPR029058">
    <property type="entry name" value="AB_hydrolase_fold"/>
</dbReference>
<dbReference type="InterPro" id="IPR010497">
    <property type="entry name" value="Epoxide_hydro_N"/>
</dbReference>
<reference evidence="6 7" key="1">
    <citation type="journal article" date="2024" name="Nat. Commun.">
        <title>Phylogenomics reveals the evolutionary origins of lichenization in chlorophyte algae.</title>
        <authorList>
            <person name="Puginier C."/>
            <person name="Libourel C."/>
            <person name="Otte J."/>
            <person name="Skaloud P."/>
            <person name="Haon M."/>
            <person name="Grisel S."/>
            <person name="Petersen M."/>
            <person name="Berrin J.G."/>
            <person name="Delaux P.M."/>
            <person name="Dal Grande F."/>
            <person name="Keller J."/>
        </authorList>
    </citation>
    <scope>NUCLEOTIDE SEQUENCE [LARGE SCALE GENOMIC DNA]</scope>
    <source>
        <strain evidence="6 7">SAG 2036</strain>
    </source>
</reference>
<comment type="similarity">
    <text evidence="1">Belongs to the peptidase S33 family.</text>
</comment>
<evidence type="ECO:0000313" key="7">
    <source>
        <dbReference type="Proteomes" id="UP001465755"/>
    </source>
</evidence>
<keyword evidence="7" id="KW-1185">Reference proteome</keyword>
<keyword evidence="3" id="KW-0378">Hydrolase</keyword>
<protein>
    <recommendedName>
        <fullName evidence="5">Epoxide hydrolase N-terminal domain-containing protein</fullName>
    </recommendedName>
</protein>
<dbReference type="Gene3D" id="3.40.50.1820">
    <property type="entry name" value="alpha/beta hydrolase"/>
    <property type="match status" value="1"/>
</dbReference>
<evidence type="ECO:0000313" key="6">
    <source>
        <dbReference type="EMBL" id="KAK9810911.1"/>
    </source>
</evidence>
<dbReference type="GO" id="GO:0097176">
    <property type="term" value="P:epoxide metabolic process"/>
    <property type="evidence" value="ECO:0007669"/>
    <property type="project" value="TreeGrafter"/>
</dbReference>
<dbReference type="GO" id="GO:0004301">
    <property type="term" value="F:epoxide hydrolase activity"/>
    <property type="evidence" value="ECO:0007669"/>
    <property type="project" value="TreeGrafter"/>
</dbReference>
<gene>
    <name evidence="6" type="ORF">WJX73_007650</name>
</gene>
<evidence type="ECO:0000256" key="3">
    <source>
        <dbReference type="ARBA" id="ARBA00022801"/>
    </source>
</evidence>
<feature type="domain" description="Epoxide hydrolase N-terminal" evidence="5">
    <location>
        <begin position="6"/>
        <end position="111"/>
    </location>
</feature>
<dbReference type="InterPro" id="IPR016292">
    <property type="entry name" value="Epoxide_hydrolase"/>
</dbReference>
<name>A0AAW1PC21_9CHLO</name>
<evidence type="ECO:0000256" key="4">
    <source>
        <dbReference type="PIRSR" id="PIRSR001112-1"/>
    </source>
</evidence>
<dbReference type="AlphaFoldDB" id="A0AAW1PC21"/>
<dbReference type="InterPro" id="IPR000639">
    <property type="entry name" value="Epox_hydrolase-like"/>
</dbReference>
<evidence type="ECO:0000256" key="2">
    <source>
        <dbReference type="ARBA" id="ARBA00022797"/>
    </source>
</evidence>